<dbReference type="GO" id="GO:0032039">
    <property type="term" value="C:integrator complex"/>
    <property type="evidence" value="ECO:0007669"/>
    <property type="project" value="InterPro"/>
</dbReference>
<evidence type="ECO:0000313" key="6">
    <source>
        <dbReference type="EMBL" id="JAT40460.1"/>
    </source>
</evidence>
<protein>
    <submittedName>
        <fullName evidence="6">Integrator complex subunit 9</fullName>
    </submittedName>
</protein>
<evidence type="ECO:0000256" key="4">
    <source>
        <dbReference type="ARBA" id="ARBA00023242"/>
    </source>
</evidence>
<sequence>MKLTCLSKGRGFHFPPCYMLDLCGFRILLECPVDLSALMVFTPISTPTSAFVGIRDEGKVTCEVGSSPKRRRWTEEKEEEGMEVPLSKSDLINALPWYKTVGSLHLWDVSLIDVVVVSSPMGMLGLPFLTQNNNFSAKIYATEVTARIGQLMMEDLVSMHNEALQCYGPEEEIGCPEWMKWTELERLPQVIRKIVMGKTGAELGSWLPLYNLADIDECMKKVETVKYAEQSCYNSTLILKASSSGLDLGAANWTLLCPGRSITYLSSSVLGSANAMEFNYHCLQGNDVILFSDFSSLLSIPDFSNDADVNHSGRELVDKDPSVSNVPMIREDYNNNEEASKYFIGNIDMSEEEMDKINFICSCVMDTVKREGSVLIPIGRLGIILELLEKISWFLESSELKVPIYMISSTADEILAFTNVVPEWLCNERQEKLYSGLPLFGHEKLIKEKRLQIFPVIQSSNLIETWKEPCIVFSPHWSLRLGPTIHLLRRWHADDRCLLILEQGFDADVALLPFMPVAIKVLQCSFLSGIGIHKVQPLLEFLKPKLVLFPEDLGAYIQHVKKATESFLYYSENRTLSVPRLSDDLEAWLSLDSAHQQEALAISRFKGKLHVRDGKYLLVPVNGLVDLSYKQMQWGFMDPNMLFLSLEKKGIKGSFTNVKNMSDDVYRILVNEPNRAVIELSSNQIVITASDERLAGLILEVFQQCF</sequence>
<dbReference type="EMBL" id="GDJX01004323">
    <property type="protein sequence ID" value="JAT63613.1"/>
    <property type="molecule type" value="Transcribed_RNA"/>
</dbReference>
<reference evidence="6" key="1">
    <citation type="submission" date="2015-07" db="EMBL/GenBank/DDBJ databases">
        <title>Transcriptome Assembly of Anthurium amnicola.</title>
        <authorList>
            <person name="Suzuki J."/>
        </authorList>
    </citation>
    <scope>NUCLEOTIDE SEQUENCE</scope>
</reference>
<dbReference type="InterPro" id="IPR027074">
    <property type="entry name" value="Integrator_9su"/>
</dbReference>
<dbReference type="Gene3D" id="3.40.50.10890">
    <property type="match status" value="1"/>
</dbReference>
<dbReference type="SUPFAM" id="SSF56281">
    <property type="entry name" value="Metallo-hydrolase/oxidoreductase"/>
    <property type="match status" value="1"/>
</dbReference>
<evidence type="ECO:0000259" key="5">
    <source>
        <dbReference type="SMART" id="SM01027"/>
    </source>
</evidence>
<dbReference type="PANTHER" id="PTHR46094">
    <property type="entry name" value="INTEGRATOR COMPLEX SUBUNIT 9"/>
    <property type="match status" value="1"/>
</dbReference>
<dbReference type="Gene3D" id="3.60.15.10">
    <property type="entry name" value="Ribonuclease Z/Hydroxyacylglutathione hydrolase-like"/>
    <property type="match status" value="1"/>
</dbReference>
<dbReference type="EMBL" id="GDJX01027476">
    <property type="protein sequence ID" value="JAT40460.1"/>
    <property type="molecule type" value="Transcribed_RNA"/>
</dbReference>
<dbReference type="Pfam" id="PF10996">
    <property type="entry name" value="Beta-Casp"/>
    <property type="match status" value="1"/>
</dbReference>
<dbReference type="SMART" id="SM01027">
    <property type="entry name" value="Beta-Casp"/>
    <property type="match status" value="1"/>
</dbReference>
<dbReference type="GO" id="GO:0034472">
    <property type="term" value="P:snRNA 3'-end processing"/>
    <property type="evidence" value="ECO:0007669"/>
    <property type="project" value="TreeGrafter"/>
</dbReference>
<evidence type="ECO:0000256" key="1">
    <source>
        <dbReference type="ARBA" id="ARBA00004123"/>
    </source>
</evidence>
<evidence type="ECO:0000256" key="2">
    <source>
        <dbReference type="ARBA" id="ARBA00004496"/>
    </source>
</evidence>
<evidence type="ECO:0000313" key="7">
    <source>
        <dbReference type="EMBL" id="JAT63613.1"/>
    </source>
</evidence>
<dbReference type="PANTHER" id="PTHR46094:SF1">
    <property type="entry name" value="INTEGRATOR COMPLEX SUBUNIT 9"/>
    <property type="match status" value="1"/>
</dbReference>
<comment type="subcellular location">
    <subcellularLocation>
        <location evidence="2">Cytoplasm</location>
    </subcellularLocation>
    <subcellularLocation>
        <location evidence="1">Nucleus</location>
    </subcellularLocation>
</comment>
<accession>A0A1D1XDH8</accession>
<name>A0A1D1XDH8_9ARAE</name>
<dbReference type="GO" id="GO:0005737">
    <property type="term" value="C:cytoplasm"/>
    <property type="evidence" value="ECO:0007669"/>
    <property type="project" value="UniProtKB-SubCell"/>
</dbReference>
<keyword evidence="3" id="KW-0963">Cytoplasm</keyword>
<keyword evidence="4" id="KW-0539">Nucleus</keyword>
<dbReference type="InterPro" id="IPR022712">
    <property type="entry name" value="Beta_Casp"/>
</dbReference>
<gene>
    <name evidence="6" type="primary">ints9_1</name>
    <name evidence="7" type="synonym">ints9_3</name>
    <name evidence="7" type="ORF">g.108895</name>
    <name evidence="6" type="ORF">g.108897</name>
</gene>
<proteinExistence type="predicted"/>
<organism evidence="6">
    <name type="scientific">Anthurium amnicola</name>
    <dbReference type="NCBI Taxonomy" id="1678845"/>
    <lineage>
        <taxon>Eukaryota</taxon>
        <taxon>Viridiplantae</taxon>
        <taxon>Streptophyta</taxon>
        <taxon>Embryophyta</taxon>
        <taxon>Tracheophyta</taxon>
        <taxon>Spermatophyta</taxon>
        <taxon>Magnoliopsida</taxon>
        <taxon>Liliopsida</taxon>
        <taxon>Araceae</taxon>
        <taxon>Pothoideae</taxon>
        <taxon>Potheae</taxon>
        <taxon>Anthurium</taxon>
    </lineage>
</organism>
<dbReference type="AlphaFoldDB" id="A0A1D1XDH8"/>
<dbReference type="InterPro" id="IPR036866">
    <property type="entry name" value="RibonucZ/Hydroxyglut_hydro"/>
</dbReference>
<feature type="domain" description="Beta-Casp" evidence="5">
    <location>
        <begin position="384"/>
        <end position="507"/>
    </location>
</feature>
<evidence type="ECO:0000256" key="3">
    <source>
        <dbReference type="ARBA" id="ARBA00022490"/>
    </source>
</evidence>